<proteinExistence type="inferred from homology"/>
<dbReference type="PANTHER" id="PTHR37315:SF1">
    <property type="entry name" value="UPF0311 PROTEIN BLR7842"/>
    <property type="match status" value="1"/>
</dbReference>
<organism evidence="2 3">
    <name type="scientific">Bradyrhizobium lablabi</name>
    <dbReference type="NCBI Taxonomy" id="722472"/>
    <lineage>
        <taxon>Bacteria</taxon>
        <taxon>Pseudomonadati</taxon>
        <taxon>Pseudomonadota</taxon>
        <taxon>Alphaproteobacteria</taxon>
        <taxon>Hyphomicrobiales</taxon>
        <taxon>Nitrobacteraceae</taxon>
        <taxon>Bradyrhizobium</taxon>
    </lineage>
</organism>
<dbReference type="AlphaFoldDB" id="A0A1M6RGQ3"/>
<evidence type="ECO:0000313" key="2">
    <source>
        <dbReference type="EMBL" id="SHK31642.1"/>
    </source>
</evidence>
<gene>
    <name evidence="2" type="ORF">SAMN05444159_2977</name>
</gene>
<dbReference type="Proteomes" id="UP000189935">
    <property type="component" value="Chromosome I"/>
</dbReference>
<protein>
    <recommendedName>
        <fullName evidence="1">UPF0311 protein SAMN05444159_2977</fullName>
    </recommendedName>
</protein>
<sequence length="153" mass="17006">MIPALQTKYVFSLAIRVGTPIVAGDHGHGIRRIIPILGGEVFGEGIQGKIFPVGADFQTIRPNGFTELEAKYAFELDDGAIVYIENIGIRFGPKELLDRIAKGETVDPALIYFRSVPRFETGAEKYRWLMENLFIGVGARHPDRVEIAVHQVL</sequence>
<dbReference type="HAMAP" id="MF_00775">
    <property type="entry name" value="UPF0311"/>
    <property type="match status" value="1"/>
</dbReference>
<dbReference type="Pfam" id="PF11578">
    <property type="entry name" value="DUF3237"/>
    <property type="match status" value="1"/>
</dbReference>
<comment type="similarity">
    <text evidence="1">Belongs to the UPF0311 family.</text>
</comment>
<dbReference type="Gene3D" id="2.40.160.20">
    <property type="match status" value="1"/>
</dbReference>
<reference evidence="2 3" key="1">
    <citation type="submission" date="2016-11" db="EMBL/GenBank/DDBJ databases">
        <authorList>
            <person name="Jaros S."/>
            <person name="Januszkiewicz K."/>
            <person name="Wedrychowicz H."/>
        </authorList>
    </citation>
    <scope>NUCLEOTIDE SEQUENCE [LARGE SCALE GENOMIC DNA]</scope>
    <source>
        <strain evidence="2 3">GAS499</strain>
    </source>
</reference>
<accession>A0A1M6RGQ3</accession>
<dbReference type="RefSeq" id="WP_079538949.1">
    <property type="nucleotide sequence ID" value="NZ_LT670844.1"/>
</dbReference>
<dbReference type="OrthoDB" id="5294829at2"/>
<name>A0A1M6RGQ3_9BRAD</name>
<dbReference type="PANTHER" id="PTHR37315">
    <property type="entry name" value="UPF0311 PROTEIN BLR7842"/>
    <property type="match status" value="1"/>
</dbReference>
<dbReference type="EMBL" id="LT670844">
    <property type="protein sequence ID" value="SHK31642.1"/>
    <property type="molecule type" value="Genomic_DNA"/>
</dbReference>
<evidence type="ECO:0000313" key="3">
    <source>
        <dbReference type="Proteomes" id="UP000189935"/>
    </source>
</evidence>
<dbReference type="InterPro" id="IPR020915">
    <property type="entry name" value="UPF0311"/>
</dbReference>
<evidence type="ECO:0000256" key="1">
    <source>
        <dbReference type="HAMAP-Rule" id="MF_00775"/>
    </source>
</evidence>